<evidence type="ECO:0000313" key="5">
    <source>
        <dbReference type="EMBL" id="URE08064.1"/>
    </source>
</evidence>
<dbReference type="GO" id="GO:0005840">
    <property type="term" value="C:ribosome"/>
    <property type="evidence" value="ECO:0007669"/>
    <property type="project" value="UniProtKB-KW"/>
</dbReference>
<keyword evidence="3 4" id="KW-0687">Ribonucleoprotein</keyword>
<organism evidence="5 6">
    <name type="scientific">Musa troglodytarum</name>
    <name type="common">fe'i banana</name>
    <dbReference type="NCBI Taxonomy" id="320322"/>
    <lineage>
        <taxon>Eukaryota</taxon>
        <taxon>Viridiplantae</taxon>
        <taxon>Streptophyta</taxon>
        <taxon>Embryophyta</taxon>
        <taxon>Tracheophyta</taxon>
        <taxon>Spermatophyta</taxon>
        <taxon>Magnoliopsida</taxon>
        <taxon>Liliopsida</taxon>
        <taxon>Zingiberales</taxon>
        <taxon>Musaceae</taxon>
        <taxon>Musa</taxon>
    </lineage>
</organism>
<dbReference type="Proteomes" id="UP001055439">
    <property type="component" value="Chromosome 5"/>
</dbReference>
<dbReference type="InterPro" id="IPR000473">
    <property type="entry name" value="Ribosomal_bL36"/>
</dbReference>
<dbReference type="NCBIfam" id="TIGR01022">
    <property type="entry name" value="rpmJ_bact"/>
    <property type="match status" value="1"/>
</dbReference>
<dbReference type="InterPro" id="IPR035977">
    <property type="entry name" value="Ribosomal_bL36_sp"/>
</dbReference>
<sequence length="123" mass="13869">MCQGVMDGSDHYIIGITSLPVRFLASSKIHIYYCVLHPSITMKVRSSVKKLCEFCRTVKRRGRVYVLCTANPKHKQRQGISTFAYEGPVPSASSEVARKQEQEPPVTNFWPIGLASLLQKQDK</sequence>
<dbReference type="HAMAP" id="MF_00251">
    <property type="entry name" value="Ribosomal_bL36"/>
    <property type="match status" value="1"/>
</dbReference>
<keyword evidence="6" id="KW-1185">Reference proteome</keyword>
<dbReference type="SUPFAM" id="SSF57840">
    <property type="entry name" value="Ribosomal protein L36"/>
    <property type="match status" value="1"/>
</dbReference>
<protein>
    <recommendedName>
        <fullName evidence="4">Ribosomal protein</fullName>
    </recommendedName>
</protein>
<reference evidence="5" key="1">
    <citation type="submission" date="2022-05" db="EMBL/GenBank/DDBJ databases">
        <title>The Musa troglodytarum L. genome provides insights into the mechanism of non-climacteric behaviour and enrichment of carotenoids.</title>
        <authorList>
            <person name="Wang J."/>
        </authorList>
    </citation>
    <scope>NUCLEOTIDE SEQUENCE</scope>
    <source>
        <tissue evidence="5">Leaf</tissue>
    </source>
</reference>
<dbReference type="PANTHER" id="PTHR18804">
    <property type="entry name" value="RIBOSOMAL PROTEIN"/>
    <property type="match status" value="1"/>
</dbReference>
<evidence type="ECO:0000256" key="4">
    <source>
        <dbReference type="RuleBase" id="RU000570"/>
    </source>
</evidence>
<proteinExistence type="inferred from homology"/>
<keyword evidence="2 4" id="KW-0689">Ribosomal protein</keyword>
<gene>
    <name evidence="5" type="ORF">MUK42_19968</name>
</gene>
<dbReference type="PANTHER" id="PTHR18804:SF16">
    <property type="entry name" value="RIBOSOMAL PROTEIN"/>
    <property type="match status" value="1"/>
</dbReference>
<dbReference type="PROSITE" id="PS00828">
    <property type="entry name" value="RIBOSOMAL_L36"/>
    <property type="match status" value="1"/>
</dbReference>
<dbReference type="GO" id="GO:1990904">
    <property type="term" value="C:ribonucleoprotein complex"/>
    <property type="evidence" value="ECO:0007669"/>
    <property type="project" value="UniProtKB-KW"/>
</dbReference>
<comment type="similarity">
    <text evidence="1 4">Belongs to the bacterial ribosomal protein bL36 family.</text>
</comment>
<evidence type="ECO:0000313" key="6">
    <source>
        <dbReference type="Proteomes" id="UP001055439"/>
    </source>
</evidence>
<dbReference type="GO" id="GO:0006412">
    <property type="term" value="P:translation"/>
    <property type="evidence" value="ECO:0007669"/>
    <property type="project" value="InterPro"/>
</dbReference>
<dbReference type="OrthoDB" id="10265903at2759"/>
<dbReference type="Pfam" id="PF00444">
    <property type="entry name" value="Ribosomal_L36"/>
    <property type="match status" value="1"/>
</dbReference>
<dbReference type="GO" id="GO:0003735">
    <property type="term" value="F:structural constituent of ribosome"/>
    <property type="evidence" value="ECO:0007669"/>
    <property type="project" value="InterPro"/>
</dbReference>
<dbReference type="AlphaFoldDB" id="A0A9E7G9R3"/>
<accession>A0A9E7G9R3</accession>
<dbReference type="InterPro" id="IPR052010">
    <property type="entry name" value="Ribosomal_LSU_bL36"/>
</dbReference>
<name>A0A9E7G9R3_9LILI</name>
<evidence type="ECO:0000256" key="1">
    <source>
        <dbReference type="ARBA" id="ARBA00007645"/>
    </source>
</evidence>
<evidence type="ECO:0000256" key="3">
    <source>
        <dbReference type="ARBA" id="ARBA00023274"/>
    </source>
</evidence>
<evidence type="ECO:0000256" key="2">
    <source>
        <dbReference type="ARBA" id="ARBA00022980"/>
    </source>
</evidence>
<dbReference type="EMBL" id="CP097507">
    <property type="protein sequence ID" value="URE08064.1"/>
    <property type="molecule type" value="Genomic_DNA"/>
</dbReference>